<gene>
    <name evidence="2" type="ORF">GCM10011378_40710</name>
</gene>
<keyword evidence="3" id="KW-1185">Reference proteome</keyword>
<dbReference type="InterPro" id="IPR024467">
    <property type="entry name" value="Xre/MbcA/ParS-like_toxin-bd"/>
</dbReference>
<evidence type="ECO:0000259" key="1">
    <source>
        <dbReference type="Pfam" id="PF09722"/>
    </source>
</evidence>
<name>A0ABQ1X569_9BACT</name>
<dbReference type="Proteomes" id="UP000601361">
    <property type="component" value="Unassembled WGS sequence"/>
</dbReference>
<reference evidence="3" key="1">
    <citation type="journal article" date="2019" name="Int. J. Syst. Evol. Microbiol.">
        <title>The Global Catalogue of Microorganisms (GCM) 10K type strain sequencing project: providing services to taxonomists for standard genome sequencing and annotation.</title>
        <authorList>
            <consortium name="The Broad Institute Genomics Platform"/>
            <consortium name="The Broad Institute Genome Sequencing Center for Infectious Disease"/>
            <person name="Wu L."/>
            <person name="Ma J."/>
        </authorList>
    </citation>
    <scope>NUCLEOTIDE SEQUENCE [LARGE SCALE GENOMIC DNA]</scope>
    <source>
        <strain evidence="3">CGMCC 1.12990</strain>
    </source>
</reference>
<evidence type="ECO:0000313" key="3">
    <source>
        <dbReference type="Proteomes" id="UP000601361"/>
    </source>
</evidence>
<proteinExistence type="predicted"/>
<dbReference type="RefSeq" id="WP_188559699.1">
    <property type="nucleotide sequence ID" value="NZ_BMGS01000015.1"/>
</dbReference>
<comment type="caution">
    <text evidence="2">The sequence shown here is derived from an EMBL/GenBank/DDBJ whole genome shotgun (WGS) entry which is preliminary data.</text>
</comment>
<dbReference type="EMBL" id="BMGS01000015">
    <property type="protein sequence ID" value="GGG60539.1"/>
    <property type="molecule type" value="Genomic_DNA"/>
</dbReference>
<accession>A0ABQ1X569</accession>
<organism evidence="2 3">
    <name type="scientific">Hymenobacter glacieicola</name>
    <dbReference type="NCBI Taxonomy" id="1562124"/>
    <lineage>
        <taxon>Bacteria</taxon>
        <taxon>Pseudomonadati</taxon>
        <taxon>Bacteroidota</taxon>
        <taxon>Cytophagia</taxon>
        <taxon>Cytophagales</taxon>
        <taxon>Hymenobacteraceae</taxon>
        <taxon>Hymenobacter</taxon>
    </lineage>
</organism>
<feature type="domain" description="Antitoxin Xre/MbcA/ParS-like toxin-binding" evidence="1">
    <location>
        <begin position="39"/>
        <end position="88"/>
    </location>
</feature>
<evidence type="ECO:0000313" key="2">
    <source>
        <dbReference type="EMBL" id="GGG60539.1"/>
    </source>
</evidence>
<dbReference type="Pfam" id="PF09722">
    <property type="entry name" value="Xre_MbcA_ParS_C"/>
    <property type="match status" value="1"/>
</dbReference>
<sequence length="91" mass="10207">MVNFIDAVFIASLYCKKKAKDDVTESEYVSKLMQIAILGEEVFGRIDAFHRWLLLPAYGLQGQMPVKLLHTIQGADSVAEELTHIAYGDFS</sequence>
<protein>
    <recommendedName>
        <fullName evidence="1">Antitoxin Xre/MbcA/ParS-like toxin-binding domain-containing protein</fullName>
    </recommendedName>
</protein>